<proteinExistence type="predicted"/>
<feature type="compositionally biased region" description="Basic and acidic residues" evidence="1">
    <location>
        <begin position="685"/>
        <end position="696"/>
    </location>
</feature>
<dbReference type="OrthoDB" id="5804267at2759"/>
<dbReference type="EMBL" id="JPKZ01002922">
    <property type="protein sequence ID" value="KHN74329.1"/>
    <property type="molecule type" value="Genomic_DNA"/>
</dbReference>
<evidence type="ECO:0000313" key="2">
    <source>
        <dbReference type="EMBL" id="KHN74329.1"/>
    </source>
</evidence>
<sequence>MNLPKGKLENFDGQIGHVIDGATPSSFFLYVVPTVSSVVNGKVDEAIASCVDSIQPIPRSDNLESGRIYVLRVEGRYERAWFSKYLSEDNQTVQMILVDKGLERQVERDAVLSCPVELAAIDVFGVMCPVLITNATEDVRSVARKLIGRKCRCIAEQAVNEPPIMPYMKGRILIEYESGGYAELKDIGLKPIEGKECAKFIIECEKRENRLADILQQIHKVVGQTCCTTLFSSAPAARRPLDSLACFISVNSTGCVPSRPFGNMATKSGPPSRNRIYDDRGTDEHDQVPPSIGGSIFKEFEPNVYPKLVRVRYVKQDQEMSLAQFWAVDPSTFTTVERVLYEGRDRYGDLCTMDRAPLQQLAGLGCLVRVSVDDGSRCLCRAIVGSYSNRMKKVSVYLVDFGLFKWARGIDLLDISSLNADDPALSIHVSMFRCRMEQTAPMRVQDLVKGYEYELLIMSRGSDGVFVVTATLVGGLLPSSLPNHGNMMQNLIGNTGSVTHRCGGDRVMQTLTNFFGTQLQVDGNLRNNNQISSANLQPATANSVTPNTSPLAQFPGYGLPYVIPVAVPVPMPVRTTVTEGEQNRIGAQSRGGECVDSSRRNQDNCARGRNTSFEWDPQLRNHRFRRDQWRGGNGGGVRSRQFGTYEEGNQREGSSFGGFGGRGDGPLRGADFDKEGRRGGSFWKRRCEERQMRRGSMEASGARGGTGIRAGSAFESGEQNSPPSGIRFEACEKLPDSRKAALKASPTGGTPATETKEGDPSSST</sequence>
<organism evidence="2 3">
    <name type="scientific">Toxocara canis</name>
    <name type="common">Canine roundworm</name>
    <dbReference type="NCBI Taxonomy" id="6265"/>
    <lineage>
        <taxon>Eukaryota</taxon>
        <taxon>Metazoa</taxon>
        <taxon>Ecdysozoa</taxon>
        <taxon>Nematoda</taxon>
        <taxon>Chromadorea</taxon>
        <taxon>Rhabditida</taxon>
        <taxon>Spirurina</taxon>
        <taxon>Ascaridomorpha</taxon>
        <taxon>Ascaridoidea</taxon>
        <taxon>Toxocaridae</taxon>
        <taxon>Toxocara</taxon>
    </lineage>
</organism>
<feature type="compositionally biased region" description="Basic and acidic residues" evidence="1">
    <location>
        <begin position="754"/>
        <end position="764"/>
    </location>
</feature>
<reference evidence="2 3" key="1">
    <citation type="submission" date="2014-11" db="EMBL/GenBank/DDBJ databases">
        <title>Genetic blueprint of the zoonotic pathogen Toxocara canis.</title>
        <authorList>
            <person name="Zhu X.-Q."/>
            <person name="Korhonen P.K."/>
            <person name="Cai H."/>
            <person name="Young N.D."/>
            <person name="Nejsum P."/>
            <person name="von Samson-Himmelstjerna G."/>
            <person name="Boag P.R."/>
            <person name="Tan P."/>
            <person name="Li Q."/>
            <person name="Min J."/>
            <person name="Yang Y."/>
            <person name="Wang X."/>
            <person name="Fang X."/>
            <person name="Hall R.S."/>
            <person name="Hofmann A."/>
            <person name="Sternberg P.W."/>
            <person name="Jex A.R."/>
            <person name="Gasser R.B."/>
        </authorList>
    </citation>
    <scope>NUCLEOTIDE SEQUENCE [LARGE SCALE GENOMIC DNA]</scope>
    <source>
        <strain evidence="2">PN_DK_2014</strain>
    </source>
</reference>
<evidence type="ECO:0000313" key="3">
    <source>
        <dbReference type="Proteomes" id="UP000031036"/>
    </source>
</evidence>
<feature type="region of interest" description="Disordered" evidence="1">
    <location>
        <begin position="624"/>
        <end position="764"/>
    </location>
</feature>
<keyword evidence="3" id="KW-1185">Reference proteome</keyword>
<feature type="compositionally biased region" description="Gly residues" evidence="1">
    <location>
        <begin position="655"/>
        <end position="666"/>
    </location>
</feature>
<comment type="caution">
    <text evidence="2">The sequence shown here is derived from an EMBL/GenBank/DDBJ whole genome shotgun (WGS) entry which is preliminary data.</text>
</comment>
<feature type="compositionally biased region" description="Basic and acidic residues" evidence="1">
    <location>
        <begin position="729"/>
        <end position="739"/>
    </location>
</feature>
<dbReference type="Proteomes" id="UP000031036">
    <property type="component" value="Unassembled WGS sequence"/>
</dbReference>
<dbReference type="AlphaFoldDB" id="A0A0B2UYR4"/>
<dbReference type="OMA" id="CKCEVET"/>
<name>A0A0B2UYR4_TOXCA</name>
<protein>
    <submittedName>
        <fullName evidence="2">Uncharacterized protein</fullName>
    </submittedName>
</protein>
<feature type="region of interest" description="Disordered" evidence="1">
    <location>
        <begin position="579"/>
        <end position="612"/>
    </location>
</feature>
<accession>A0A0B2UYR4</accession>
<gene>
    <name evidence="2" type="ORF">Tcan_16235</name>
</gene>
<evidence type="ECO:0000256" key="1">
    <source>
        <dbReference type="SAM" id="MobiDB-lite"/>
    </source>
</evidence>